<evidence type="ECO:0000259" key="13">
    <source>
        <dbReference type="Pfam" id="PF19675"/>
    </source>
</evidence>
<dbReference type="VEuPathDB" id="FungiDB:ATCC64974_66460"/>
<organism evidence="14 15">
    <name type="scientific">Aspergillus niger</name>
    <dbReference type="NCBI Taxonomy" id="5061"/>
    <lineage>
        <taxon>Eukaryota</taxon>
        <taxon>Fungi</taxon>
        <taxon>Dikarya</taxon>
        <taxon>Ascomycota</taxon>
        <taxon>Pezizomycotina</taxon>
        <taxon>Eurotiomycetes</taxon>
        <taxon>Eurotiomycetidae</taxon>
        <taxon>Eurotiales</taxon>
        <taxon>Aspergillaceae</taxon>
        <taxon>Aspergillus</taxon>
        <taxon>Aspergillus subgen. Circumdati</taxon>
    </lineage>
</organism>
<evidence type="ECO:0000256" key="4">
    <source>
        <dbReference type="ARBA" id="ARBA00022553"/>
    </source>
</evidence>
<dbReference type="Pfam" id="PF18137">
    <property type="entry name" value="WHD_ORC"/>
    <property type="match status" value="1"/>
</dbReference>
<evidence type="ECO:0000256" key="6">
    <source>
        <dbReference type="ARBA" id="ARBA00023125"/>
    </source>
</evidence>
<dbReference type="Pfam" id="PF07034">
    <property type="entry name" value="ORC3_N"/>
    <property type="match status" value="1"/>
</dbReference>
<dbReference type="InterPro" id="IPR045667">
    <property type="entry name" value="ORC3_N"/>
</dbReference>
<dbReference type="VEuPathDB" id="FungiDB:M747DRAFT_287151"/>
<dbReference type="GO" id="GO:0005664">
    <property type="term" value="C:nuclear origin of replication recognition complex"/>
    <property type="evidence" value="ECO:0007669"/>
    <property type="project" value="InterPro"/>
</dbReference>
<dbReference type="Pfam" id="PF19675">
    <property type="entry name" value="ORC3_ins"/>
    <property type="match status" value="1"/>
</dbReference>
<evidence type="ECO:0000256" key="10">
    <source>
        <dbReference type="SAM" id="MobiDB-lite"/>
    </source>
</evidence>
<dbReference type="CDD" id="cd20704">
    <property type="entry name" value="Orc3"/>
    <property type="match status" value="2"/>
</dbReference>
<comment type="caution">
    <text evidence="14">The sequence shown here is derived from an EMBL/GenBank/DDBJ whole genome shotgun (WGS) entry which is preliminary data.</text>
</comment>
<dbReference type="InterPro" id="IPR045663">
    <property type="entry name" value="ORC3_ins"/>
</dbReference>
<feature type="domain" description="Origin recognition complex subunit 3 N-terminal" evidence="11">
    <location>
        <begin position="20"/>
        <end position="349"/>
    </location>
</feature>
<dbReference type="VEuPathDB" id="FungiDB:An16g08850"/>
<dbReference type="GO" id="GO:0005656">
    <property type="term" value="C:nuclear pre-replicative complex"/>
    <property type="evidence" value="ECO:0007669"/>
    <property type="project" value="TreeGrafter"/>
</dbReference>
<evidence type="ECO:0000256" key="3">
    <source>
        <dbReference type="ARBA" id="ARBA00019085"/>
    </source>
</evidence>
<evidence type="ECO:0000259" key="12">
    <source>
        <dbReference type="Pfam" id="PF18137"/>
    </source>
</evidence>
<comment type="function">
    <text evidence="9">Component of the origin recognition complex (ORC) that binds origins of replication. DNA-binding is ATP-dependent. The specific DNA sequences that define origins of replication have not been identified yet. ORC is required to assemble the pre-replication complex necessary to initiate DNA replication. Binds histone H3 and H4 trimethylation marks H3K9me3, H3K27me3 and H4K20me3.</text>
</comment>
<dbReference type="InterPro" id="IPR020795">
    <property type="entry name" value="ORC3"/>
</dbReference>
<feature type="region of interest" description="Disordered" evidence="10">
    <location>
        <begin position="1"/>
        <end position="59"/>
    </location>
</feature>
<sequence>MDLGSLEVEAANAPKDGTNSQGVYIYTPADQSKSSGERPSKRRKVAPKKEEEKEGLKAHPFVPLLNGEEDEQSVEARYKTYQQLWSTQEAKIQEILDDVDSEVLSNVSSFVRSTSPQTYDGCIPAALVTVGSNVSSLARLLARLNDQFTTAGDGGAIVLESGDAPNLKTTLKNIIRFAITNTEGNDGYQSSLTDREGPRLLGYDLDLLGDYVKRKGIKKLVLAFRDSEAFDPGILTDLLSLLSSWLDRIPFTLLFGISTSVELFEGRLPRSTVALLRGRYFEIHEASNCVDRIYGRLQAEQDGKIWLGRNITNVLFEKSNDSFQTPEAFSRTVKYAYMSHFFANPLAVLLADEVVPSMRQGLVCEAIRNLPSFRFYCEELIEQGSAKQVRDLLENDEFLFQQCLQHLKDGQQKMRDLFQCVKLTHLLLKKLSFVKKTSISELSIRALSGELQDSQLVTDILQSAKTLDSTTLLEVLNILPSTLADRPGLQQVKTEFDALIQSYEGTEPLRTAYDKRHSVVATTVVQQRVKLSKGKAKLPQEHVEYTQIIDRFHALLEAYFGQTLETPQDLVLHEIFLFDMRNPLKEIFSPRPRFAVERALSNPFDYLISDSPEKSEAAARVSANQPATSILYQLYLESGSLVNVYDLWQAFYAVFESEQGDSCDERTTMALFYRALSELKALGMVKSSRKKADHVAKSAWMGL</sequence>
<evidence type="ECO:0000256" key="2">
    <source>
        <dbReference type="ARBA" id="ARBA00010977"/>
    </source>
</evidence>
<dbReference type="OMA" id="YCLMEHY"/>
<evidence type="ECO:0000256" key="7">
    <source>
        <dbReference type="ARBA" id="ARBA00023242"/>
    </source>
</evidence>
<accession>A0A124BXV0</accession>
<keyword evidence="6" id="KW-0238">DNA-binding</keyword>
<evidence type="ECO:0000313" key="14">
    <source>
        <dbReference type="EMBL" id="GAQ43551.1"/>
    </source>
</evidence>
<dbReference type="EMBL" id="BCMY01000009">
    <property type="protein sequence ID" value="GAQ43551.1"/>
    <property type="molecule type" value="Genomic_DNA"/>
</dbReference>
<feature type="domain" description="Origin recognition complex subunit 3 winged helix C-terminal" evidence="12">
    <location>
        <begin position="593"/>
        <end position="700"/>
    </location>
</feature>
<dbReference type="Proteomes" id="UP000068243">
    <property type="component" value="Unassembled WGS sequence"/>
</dbReference>
<keyword evidence="4" id="KW-0597">Phosphoprotein</keyword>
<comment type="subunit">
    <text evidence="8">Component of ORC, a complex composed of at least 6 subunits: ORC1, ORC2, ORC3, ORC4, ORC5 and ORC6. ORC is regulated in a cell-cycle dependent manner. It is sequentially assembled at the exit from anaphase of mitosis and disassembled as cells enter S phase.</text>
</comment>
<reference evidence="15" key="1">
    <citation type="journal article" date="2016" name="Genome Announc.">
        <title>Draft genome sequence of Aspergillus niger strain An76.</title>
        <authorList>
            <person name="Gong W."/>
            <person name="Cheng Z."/>
            <person name="Zhang H."/>
            <person name="Liu L."/>
            <person name="Gao P."/>
            <person name="Wang L."/>
        </authorList>
    </citation>
    <scope>NUCLEOTIDE SEQUENCE [LARGE SCALE GENOMIC DNA]</scope>
    <source>
        <strain evidence="15">An76</strain>
    </source>
</reference>
<feature type="domain" description="Origin recognition complex subunit 3 insertion" evidence="13">
    <location>
        <begin position="364"/>
        <end position="580"/>
    </location>
</feature>
<comment type="similarity">
    <text evidence="2">Belongs to the ORC3 family.</text>
</comment>
<keyword evidence="5" id="KW-0235">DNA replication</keyword>
<dbReference type="AlphaFoldDB" id="A0A124BXV0"/>
<comment type="subcellular location">
    <subcellularLocation>
        <location evidence="1">Nucleus</location>
    </subcellularLocation>
</comment>
<dbReference type="PANTHER" id="PTHR12748:SF0">
    <property type="entry name" value="ORIGIN RECOGNITION COMPLEX SUBUNIT 3"/>
    <property type="match status" value="1"/>
</dbReference>
<gene>
    <name evidence="14" type="ORF">ABL_06212</name>
</gene>
<evidence type="ECO:0000256" key="8">
    <source>
        <dbReference type="ARBA" id="ARBA00026084"/>
    </source>
</evidence>
<dbReference type="InterPro" id="IPR040855">
    <property type="entry name" value="ORC_WH_C"/>
</dbReference>
<evidence type="ECO:0000256" key="1">
    <source>
        <dbReference type="ARBA" id="ARBA00004123"/>
    </source>
</evidence>
<dbReference type="OrthoDB" id="10265211at2759"/>
<proteinExistence type="inferred from homology"/>
<keyword evidence="7" id="KW-0539">Nucleus</keyword>
<name>A0A124BXV0_ASPNG</name>
<dbReference type="GO" id="GO:0006270">
    <property type="term" value="P:DNA replication initiation"/>
    <property type="evidence" value="ECO:0007669"/>
    <property type="project" value="TreeGrafter"/>
</dbReference>
<evidence type="ECO:0000259" key="11">
    <source>
        <dbReference type="Pfam" id="PF07034"/>
    </source>
</evidence>
<protein>
    <recommendedName>
        <fullName evidence="3">Origin recognition complex subunit 3</fullName>
    </recommendedName>
</protein>
<dbReference type="VEuPathDB" id="FungiDB:ASPNIDRAFT2_1109174"/>
<feature type="compositionally biased region" description="Basic and acidic residues" evidence="10">
    <location>
        <begin position="47"/>
        <end position="57"/>
    </location>
</feature>
<dbReference type="GO" id="GO:0003688">
    <property type="term" value="F:DNA replication origin binding"/>
    <property type="evidence" value="ECO:0007669"/>
    <property type="project" value="TreeGrafter"/>
</dbReference>
<dbReference type="PANTHER" id="PTHR12748">
    <property type="entry name" value="ORIGIN RECOGNITION COMPLEX SUBUNIT 3"/>
    <property type="match status" value="1"/>
</dbReference>
<evidence type="ECO:0000256" key="5">
    <source>
        <dbReference type="ARBA" id="ARBA00022705"/>
    </source>
</evidence>
<dbReference type="GO" id="GO:0031261">
    <property type="term" value="C:DNA replication preinitiation complex"/>
    <property type="evidence" value="ECO:0007669"/>
    <property type="project" value="TreeGrafter"/>
</dbReference>
<evidence type="ECO:0000313" key="15">
    <source>
        <dbReference type="Proteomes" id="UP000068243"/>
    </source>
</evidence>
<evidence type="ECO:0000256" key="9">
    <source>
        <dbReference type="ARBA" id="ARBA00045241"/>
    </source>
</evidence>